<evidence type="ECO:0000313" key="3">
    <source>
        <dbReference type="Proteomes" id="UP000235564"/>
    </source>
</evidence>
<dbReference type="OrthoDB" id="6903468at2"/>
<accession>A0A2N6QSA8</accession>
<gene>
    <name evidence="1" type="ORF">CJ231_02690</name>
    <name evidence="2" type="ORF">CJ231_02895</name>
</gene>
<comment type="caution">
    <text evidence="1">The sequence shown here is derived from an EMBL/GenBank/DDBJ whole genome shotgun (WGS) entry which is preliminary data.</text>
</comment>
<protein>
    <submittedName>
        <fullName evidence="1">Uncharacterized protein</fullName>
    </submittedName>
</protein>
<dbReference type="EMBL" id="PNGJ01000002">
    <property type="protein sequence ID" value="PMC24887.1"/>
    <property type="molecule type" value="Genomic_DNA"/>
</dbReference>
<reference evidence="1 3" key="1">
    <citation type="submission" date="2017-09" db="EMBL/GenBank/DDBJ databases">
        <title>Bacterial strain isolated from the female urinary microbiota.</title>
        <authorList>
            <person name="Thomas-White K."/>
            <person name="Kumar N."/>
            <person name="Forster S."/>
            <person name="Putonti C."/>
            <person name="Lawley T."/>
            <person name="Wolfe A.J."/>
        </authorList>
    </citation>
    <scope>NUCLEOTIDE SEQUENCE [LARGE SCALE GENOMIC DNA]</scope>
    <source>
        <strain evidence="1 3">UMB0536</strain>
    </source>
</reference>
<dbReference type="RefSeq" id="WP_102696647.1">
    <property type="nucleotide sequence ID" value="NZ_PNGJ01000002.1"/>
</dbReference>
<organism evidence="1 3">
    <name type="scientific">Hoylesella buccalis</name>
    <dbReference type="NCBI Taxonomy" id="28127"/>
    <lineage>
        <taxon>Bacteria</taxon>
        <taxon>Pseudomonadati</taxon>
        <taxon>Bacteroidota</taxon>
        <taxon>Bacteroidia</taxon>
        <taxon>Bacteroidales</taxon>
        <taxon>Prevotellaceae</taxon>
        <taxon>Hoylesella</taxon>
    </lineage>
</organism>
<proteinExistence type="predicted"/>
<evidence type="ECO:0000313" key="2">
    <source>
        <dbReference type="EMBL" id="PMC24887.1"/>
    </source>
</evidence>
<sequence length="130" mass="15322">MNKKLEYFIESKLSKIIKKYSEEEIFYILDSRDNDNFSDKWMQVYEELKVLCPESKSYGLRKRVFSIVNENSMVSDLASYVSDDFGLFSDALQINYNNAWLNGLWIKYKEMEIPYGEIDNIEGNLNNLLG</sequence>
<dbReference type="Proteomes" id="UP000235564">
    <property type="component" value="Unassembled WGS sequence"/>
</dbReference>
<name>A0A2N6QSA8_9BACT</name>
<dbReference type="AlphaFoldDB" id="A0A2N6QSA8"/>
<dbReference type="EMBL" id="PNGJ01000002">
    <property type="protein sequence ID" value="PMC24856.1"/>
    <property type="molecule type" value="Genomic_DNA"/>
</dbReference>
<evidence type="ECO:0000313" key="1">
    <source>
        <dbReference type="EMBL" id="PMC24856.1"/>
    </source>
</evidence>